<evidence type="ECO:0000313" key="2">
    <source>
        <dbReference type="Proteomes" id="UP000253204"/>
    </source>
</evidence>
<evidence type="ECO:0000313" key="1">
    <source>
        <dbReference type="EMBL" id="RCV86444.1"/>
    </source>
</evidence>
<proteinExistence type="predicted"/>
<dbReference type="RefSeq" id="WP_114488331.1">
    <property type="nucleotide sequence ID" value="NZ_QPIJ01000065.1"/>
</dbReference>
<accession>A0A368TP89</accession>
<dbReference type="AlphaFoldDB" id="A0A368TP89"/>
<gene>
    <name evidence="1" type="ORF">DU506_18420</name>
</gene>
<name>A0A368TP89_9GAMM</name>
<dbReference type="EMBL" id="QPIJ01000065">
    <property type="protein sequence ID" value="RCV86444.1"/>
    <property type="molecule type" value="Genomic_DNA"/>
</dbReference>
<organism evidence="1 2">
    <name type="scientific">Vreelandella rituensis</name>
    <dbReference type="NCBI Taxonomy" id="2282306"/>
    <lineage>
        <taxon>Bacteria</taxon>
        <taxon>Pseudomonadati</taxon>
        <taxon>Pseudomonadota</taxon>
        <taxon>Gammaproteobacteria</taxon>
        <taxon>Oceanospirillales</taxon>
        <taxon>Halomonadaceae</taxon>
        <taxon>Vreelandella</taxon>
    </lineage>
</organism>
<reference evidence="1 2" key="1">
    <citation type="submission" date="2018-07" db="EMBL/GenBank/DDBJ databases">
        <title>Halomonas rutogse sp. nov., isolated from Lake TangqianCo on Tibetan Plateau.</title>
        <authorList>
            <person name="Lu H."/>
            <person name="Xing P."/>
            <person name="Wu Q."/>
        </authorList>
    </citation>
    <scope>NUCLEOTIDE SEQUENCE [LARGE SCALE GENOMIC DNA]</scope>
    <source>
        <strain evidence="1 2">TQ8S</strain>
    </source>
</reference>
<keyword evidence="2" id="KW-1185">Reference proteome</keyword>
<comment type="caution">
    <text evidence="1">The sequence shown here is derived from an EMBL/GenBank/DDBJ whole genome shotgun (WGS) entry which is preliminary data.</text>
</comment>
<sequence>MKQVKVGALTYAQLILHMLEGVHDCRTLAELTGLHYVTVLQYTRELHAAKAAHICAWDKDGRGRDSIKIYKIGPGRDAKRQRKTDAERARTYRSKAQHLDMVQRLAGSTVSSTN</sequence>
<dbReference type="Proteomes" id="UP000253204">
    <property type="component" value="Unassembled WGS sequence"/>
</dbReference>
<protein>
    <submittedName>
        <fullName evidence="1">Uncharacterized protein</fullName>
    </submittedName>
</protein>